<organism evidence="2 3">
    <name type="scientific">Pichia kudriavzevii</name>
    <name type="common">Yeast</name>
    <name type="synonym">Issatchenkia orientalis</name>
    <dbReference type="NCBI Taxonomy" id="4909"/>
    <lineage>
        <taxon>Eukaryota</taxon>
        <taxon>Fungi</taxon>
        <taxon>Dikarya</taxon>
        <taxon>Ascomycota</taxon>
        <taxon>Saccharomycotina</taxon>
        <taxon>Pichiomycetes</taxon>
        <taxon>Pichiales</taxon>
        <taxon>Pichiaceae</taxon>
        <taxon>Pichia</taxon>
    </lineage>
</organism>
<dbReference type="RefSeq" id="XP_029319204.1">
    <property type="nucleotide sequence ID" value="XM_029463344.1"/>
</dbReference>
<accession>A0A1Z8JRK6</accession>
<keyword evidence="4" id="KW-1185">Reference proteome</keyword>
<dbReference type="VEuPathDB" id="FungiDB:C5L36_0A03285"/>
<dbReference type="AlphaFoldDB" id="A0A1Z8JRK6"/>
<reference evidence="2 3" key="1">
    <citation type="submission" date="2017-05" db="EMBL/GenBank/DDBJ databases">
        <title>The Genome Sequence of Candida krusei Ckrusei653.</title>
        <authorList>
            <person name="Cuomo C."/>
            <person name="Forche A."/>
            <person name="Young S."/>
            <person name="Abouelleil A."/>
            <person name="Cao P."/>
            <person name="Chapman S."/>
            <person name="Cusick C."/>
            <person name="Shea T."/>
            <person name="Nusbaum C."/>
            <person name="Birren B."/>
        </authorList>
    </citation>
    <scope>NUCLEOTIDE SEQUENCE [LARGE SCALE GENOMIC DNA]</scope>
    <source>
        <strain evidence="2 3">Ckrusei653</strain>
    </source>
</reference>
<proteinExistence type="predicted"/>
<dbReference type="EMBL" id="CP028773">
    <property type="protein sequence ID" value="AWU73727.1"/>
    <property type="molecule type" value="Genomic_DNA"/>
</dbReference>
<dbReference type="OrthoDB" id="10350956at2759"/>
<dbReference type="GeneID" id="40381437"/>
<dbReference type="Proteomes" id="UP000249293">
    <property type="component" value="Chromosome 1"/>
</dbReference>
<evidence type="ECO:0000313" key="1">
    <source>
        <dbReference type="EMBL" id="AWU73727.1"/>
    </source>
</evidence>
<sequence>MLSNSRQSYEGNYISQRLNECKEGAVSYRSNPELGKEQIQPIYHSYLPPIPGIGNHQVYQNTGNVFNGSYVSAQDTLMSHNSVSSKATTMSIPKIDKHMTVNANSNRFSTGLEQNQELPENDFIKRQPRSPVKTCYHQDNTYSSINTSRFSIHSFEQTSVTNISTNKVVLINDMPYPVELHFPAKISDRKKSFQGRELSSSIPKNRFDSSIDNTYSQEVSSCSIIGNEIVECDTKTNNYDHPHEYDNVIQVIDSYIE</sequence>
<dbReference type="EMBL" id="NHMM01000002">
    <property type="protein sequence ID" value="OUT23219.1"/>
    <property type="molecule type" value="Genomic_DNA"/>
</dbReference>
<dbReference type="Proteomes" id="UP000195871">
    <property type="component" value="Unassembled WGS sequence"/>
</dbReference>
<name>A0A1Z8JRK6_PICKU</name>
<evidence type="ECO:0000313" key="3">
    <source>
        <dbReference type="Proteomes" id="UP000195871"/>
    </source>
</evidence>
<reference evidence="1 4" key="2">
    <citation type="submission" date="2018-06" db="EMBL/GenBank/DDBJ databases">
        <title>Population genomics shows no distinction between pathogenic Candida krusei and environmental Pichia kudriavzevii: One species, four names.</title>
        <authorList>
            <person name="Douglass A.P."/>
            <person name="Offei B."/>
            <person name="Braun-Galleani S."/>
            <person name="Coughlan A.Y."/>
            <person name="Martos A."/>
            <person name="Ortiz-Merino R.A."/>
            <person name="Byrne K.P."/>
            <person name="Wolfe K.H."/>
        </authorList>
    </citation>
    <scope>NUCLEOTIDE SEQUENCE [LARGE SCALE GENOMIC DNA]</scope>
    <source>
        <strain evidence="1 4">CBS573</strain>
    </source>
</reference>
<evidence type="ECO:0000313" key="2">
    <source>
        <dbReference type="EMBL" id="OUT23219.1"/>
    </source>
</evidence>
<evidence type="ECO:0000313" key="4">
    <source>
        <dbReference type="Proteomes" id="UP000249293"/>
    </source>
</evidence>
<protein>
    <submittedName>
        <fullName evidence="2">Uncharacterized protein</fullName>
    </submittedName>
</protein>
<gene>
    <name evidence="1" type="ORF">C5L36_0A03285</name>
    <name evidence="2" type="ORF">CAS74_001533</name>
</gene>
<dbReference type="KEGG" id="pkz:C5L36_0A03285"/>